<dbReference type="InterPro" id="IPR020610">
    <property type="entry name" value="Thiolase_AS"/>
</dbReference>
<dbReference type="PANTHER" id="PTHR18919:SF138">
    <property type="entry name" value="ACETYL-COA C-ACETYLTRANSFERASE"/>
    <property type="match status" value="1"/>
</dbReference>
<dbReference type="PANTHER" id="PTHR18919">
    <property type="entry name" value="ACETYL-COA C-ACYLTRANSFERASE"/>
    <property type="match status" value="1"/>
</dbReference>
<dbReference type="Pfam" id="PF00108">
    <property type="entry name" value="Thiolase_N"/>
    <property type="match status" value="1"/>
</dbReference>
<keyword evidence="9" id="KW-1185">Reference proteome</keyword>
<dbReference type="SUPFAM" id="SSF53901">
    <property type="entry name" value="Thiolase-like"/>
    <property type="match status" value="2"/>
</dbReference>
<comment type="caution">
    <text evidence="8">The sequence shown here is derived from an EMBL/GenBank/DDBJ whole genome shotgun (WGS) entry which is preliminary data.</text>
</comment>
<dbReference type="PROSITE" id="PS00098">
    <property type="entry name" value="THIOLASE_1"/>
    <property type="match status" value="1"/>
</dbReference>
<dbReference type="GO" id="GO:0003988">
    <property type="term" value="F:acetyl-CoA C-acyltransferase activity"/>
    <property type="evidence" value="ECO:0007669"/>
    <property type="project" value="UniProtKB-ARBA"/>
</dbReference>
<dbReference type="EMBL" id="SNZP01000002">
    <property type="protein sequence ID" value="TDR82016.1"/>
    <property type="molecule type" value="Genomic_DNA"/>
</dbReference>
<dbReference type="Gene3D" id="3.40.47.10">
    <property type="match status" value="2"/>
</dbReference>
<organism evidence="8 9">
    <name type="scientific">Paludibacterium purpuratum</name>
    <dbReference type="NCBI Taxonomy" id="1144873"/>
    <lineage>
        <taxon>Bacteria</taxon>
        <taxon>Pseudomonadati</taxon>
        <taxon>Pseudomonadota</taxon>
        <taxon>Betaproteobacteria</taxon>
        <taxon>Neisseriales</taxon>
        <taxon>Chromobacteriaceae</taxon>
        <taxon>Paludibacterium</taxon>
    </lineage>
</organism>
<dbReference type="InterPro" id="IPR002155">
    <property type="entry name" value="Thiolase"/>
</dbReference>
<dbReference type="PIRSF" id="PIRSF000429">
    <property type="entry name" value="Ac-CoA_Ac_transf"/>
    <property type="match status" value="1"/>
</dbReference>
<dbReference type="RefSeq" id="WP_133678450.1">
    <property type="nucleotide sequence ID" value="NZ_SNZP01000002.1"/>
</dbReference>
<dbReference type="AlphaFoldDB" id="A0A4R7BE21"/>
<dbReference type="Pfam" id="PF02803">
    <property type="entry name" value="Thiolase_C"/>
    <property type="match status" value="1"/>
</dbReference>
<evidence type="ECO:0000313" key="9">
    <source>
        <dbReference type="Proteomes" id="UP000295611"/>
    </source>
</evidence>
<feature type="domain" description="Thiolase N-terminal" evidence="6">
    <location>
        <begin position="6"/>
        <end position="258"/>
    </location>
</feature>
<accession>A0A4R7BE21</accession>
<feature type="domain" description="Thiolase C-terminal" evidence="7">
    <location>
        <begin position="266"/>
        <end position="387"/>
    </location>
</feature>
<evidence type="ECO:0000313" key="8">
    <source>
        <dbReference type="EMBL" id="TDR82016.1"/>
    </source>
</evidence>
<evidence type="ECO:0000259" key="7">
    <source>
        <dbReference type="Pfam" id="PF02803"/>
    </source>
</evidence>
<dbReference type="NCBIfam" id="TIGR01930">
    <property type="entry name" value="AcCoA-C-Actrans"/>
    <property type="match status" value="1"/>
</dbReference>
<keyword evidence="3 5" id="KW-0012">Acyltransferase</keyword>
<feature type="active site" description="Acyl-thioester intermediate" evidence="4">
    <location>
        <position position="90"/>
    </location>
</feature>
<protein>
    <submittedName>
        <fullName evidence="8">Acetyl-CoA C-acetyltransferase</fullName>
    </submittedName>
</protein>
<evidence type="ECO:0000256" key="5">
    <source>
        <dbReference type="RuleBase" id="RU003557"/>
    </source>
</evidence>
<dbReference type="InterPro" id="IPR020616">
    <property type="entry name" value="Thiolase_N"/>
</dbReference>
<dbReference type="InterPro" id="IPR016039">
    <property type="entry name" value="Thiolase-like"/>
</dbReference>
<evidence type="ECO:0000256" key="1">
    <source>
        <dbReference type="ARBA" id="ARBA00010982"/>
    </source>
</evidence>
<sequence length="389" mass="39884">MHDDAIVIVGMARTPIAGLQGDLAHLSAGELGAAAIRAAVARAGLSADSVEEVIMGNVLGAGQGQAPARQAALKGGLPEATACLTINKMCGSGMKAVMLAHDQLCAGSASVMVAGGMESMSRAPYLIPKARTGLRLGHGELKDHMFLDGLEDAYDKGQLMGVFAEQCAAHYGFSRAEQDAYALESLARAQTAIQSGAFAAEIVTVGDDKPVVQDEQPLKARADKIPLLKPAFQKDGTVTAANASSISDGAAALVLMSQGEAVRRGLKPLARIVGHATHAQAPAWFTTAPVGAMKKLLARIGWSVGEVDLFEVNEAFAVVALAAMRELDLPHAKLNIRGGACALGHPIGASGARILVTLISALMQTGGRRGVASLCIGGGEATAMAVELL</sequence>
<dbReference type="InterPro" id="IPR020615">
    <property type="entry name" value="Thiolase_acyl_enz_int_AS"/>
</dbReference>
<dbReference type="FunFam" id="3.40.47.10:FF:000010">
    <property type="entry name" value="Acetyl-CoA acetyltransferase (Thiolase)"/>
    <property type="match status" value="1"/>
</dbReference>
<dbReference type="GO" id="GO:0044281">
    <property type="term" value="P:small molecule metabolic process"/>
    <property type="evidence" value="ECO:0007669"/>
    <property type="project" value="UniProtKB-ARBA"/>
</dbReference>
<evidence type="ECO:0000256" key="2">
    <source>
        <dbReference type="ARBA" id="ARBA00022679"/>
    </source>
</evidence>
<evidence type="ECO:0000256" key="4">
    <source>
        <dbReference type="PIRSR" id="PIRSR000429-1"/>
    </source>
</evidence>
<dbReference type="PROSITE" id="PS00099">
    <property type="entry name" value="THIOLASE_3"/>
    <property type="match status" value="1"/>
</dbReference>
<dbReference type="OrthoDB" id="8558405at2"/>
<comment type="similarity">
    <text evidence="1 5">Belongs to the thiolase-like superfamily. Thiolase family.</text>
</comment>
<evidence type="ECO:0000259" key="6">
    <source>
        <dbReference type="Pfam" id="PF00108"/>
    </source>
</evidence>
<dbReference type="Proteomes" id="UP000295611">
    <property type="component" value="Unassembled WGS sequence"/>
</dbReference>
<dbReference type="InterPro" id="IPR020617">
    <property type="entry name" value="Thiolase_C"/>
</dbReference>
<reference evidence="8 9" key="1">
    <citation type="submission" date="2019-03" db="EMBL/GenBank/DDBJ databases">
        <title>Genomic Encyclopedia of Type Strains, Phase III (KMG-III): the genomes of soil and plant-associated and newly described type strains.</title>
        <authorList>
            <person name="Whitman W."/>
        </authorList>
    </citation>
    <scope>NUCLEOTIDE SEQUENCE [LARGE SCALE GENOMIC DNA]</scope>
    <source>
        <strain evidence="8 9">CECT 8976</strain>
    </source>
</reference>
<feature type="active site" description="Proton acceptor" evidence="4">
    <location>
        <position position="375"/>
    </location>
</feature>
<proteinExistence type="inferred from homology"/>
<dbReference type="CDD" id="cd00751">
    <property type="entry name" value="thiolase"/>
    <property type="match status" value="1"/>
</dbReference>
<feature type="active site" description="Proton acceptor" evidence="4">
    <location>
        <position position="345"/>
    </location>
</feature>
<name>A0A4R7BE21_9NEIS</name>
<gene>
    <name evidence="8" type="ORF">DFP86_102128</name>
</gene>
<evidence type="ECO:0000256" key="3">
    <source>
        <dbReference type="ARBA" id="ARBA00023315"/>
    </source>
</evidence>
<keyword evidence="2 5" id="KW-0808">Transferase</keyword>